<dbReference type="AlphaFoldDB" id="A0A484G8N7"/>
<dbReference type="EMBL" id="AMCV02000001">
    <property type="protein sequence ID" value="TDZ25957.1"/>
    <property type="molecule type" value="Genomic_DNA"/>
</dbReference>
<evidence type="ECO:0000313" key="2">
    <source>
        <dbReference type="EMBL" id="TDZ25957.1"/>
    </source>
</evidence>
<keyword evidence="1" id="KW-0732">Signal</keyword>
<reference evidence="3" key="2">
    <citation type="journal article" date="2019" name="Mol. Plant Microbe Interact.">
        <title>Genome sequence resources for four phytopathogenic fungi from the Colletotrichum orbiculare species complex.</title>
        <authorList>
            <person name="Gan P."/>
            <person name="Tsushima A."/>
            <person name="Narusaka M."/>
            <person name="Narusaka Y."/>
            <person name="Takano Y."/>
            <person name="Kubo Y."/>
            <person name="Shirasu K."/>
        </authorList>
    </citation>
    <scope>GENOME REANNOTATION</scope>
    <source>
        <strain evidence="3">104-T / ATCC 96160 / CBS 514.97 / LARS 414 / MAFF 240422</strain>
    </source>
</reference>
<sequence length="168" mass="18441">MRVSVSALTAAVIFSLSVNARWHYSCTCHTGPSYNWRLTTAACNAINPSVVATGNGHVAYNTPSGRCTSDGGNLLDGDDMEWQCKQAAINGFECAFDSKQTCFADQDTLQLDHHNTIKGKQRDQELDMAKKSVPYSTSHSRRIGQVRLLLINKIPMIGQRNNPYSSAT</sequence>
<proteinExistence type="predicted"/>
<accession>A0A484G8N7</accession>
<dbReference type="OrthoDB" id="3873024at2759"/>
<gene>
    <name evidence="2" type="ORF">Cob_v000027</name>
</gene>
<reference evidence="3" key="1">
    <citation type="journal article" date="2013" name="New Phytol.">
        <title>Comparative genomic and transcriptomic analyses reveal the hemibiotrophic stage shift of Colletotrichum fungi.</title>
        <authorList>
            <person name="Gan P."/>
            <person name="Ikeda K."/>
            <person name="Irieda H."/>
            <person name="Narusaka M."/>
            <person name="O'Connell R.J."/>
            <person name="Narusaka Y."/>
            <person name="Takano Y."/>
            <person name="Kubo Y."/>
            <person name="Shirasu K."/>
        </authorList>
    </citation>
    <scope>NUCLEOTIDE SEQUENCE [LARGE SCALE GENOMIC DNA]</scope>
    <source>
        <strain evidence="3">104-T / ATCC 96160 / CBS 514.97 / LARS 414 / MAFF 240422</strain>
    </source>
</reference>
<evidence type="ECO:0000256" key="1">
    <source>
        <dbReference type="SAM" id="SignalP"/>
    </source>
</evidence>
<comment type="caution">
    <text evidence="2">The sequence shown here is derived from an EMBL/GenBank/DDBJ whole genome shotgun (WGS) entry which is preliminary data.</text>
</comment>
<feature type="signal peptide" evidence="1">
    <location>
        <begin position="1"/>
        <end position="20"/>
    </location>
</feature>
<evidence type="ECO:0008006" key="4">
    <source>
        <dbReference type="Google" id="ProtNLM"/>
    </source>
</evidence>
<name>A0A484G8N7_COLOR</name>
<keyword evidence="3" id="KW-1185">Reference proteome</keyword>
<organism evidence="2 3">
    <name type="scientific">Colletotrichum orbiculare (strain 104-T / ATCC 96160 / CBS 514.97 / LARS 414 / MAFF 240422)</name>
    <name type="common">Cucumber anthracnose fungus</name>
    <name type="synonym">Colletotrichum lagenarium</name>
    <dbReference type="NCBI Taxonomy" id="1213857"/>
    <lineage>
        <taxon>Eukaryota</taxon>
        <taxon>Fungi</taxon>
        <taxon>Dikarya</taxon>
        <taxon>Ascomycota</taxon>
        <taxon>Pezizomycotina</taxon>
        <taxon>Sordariomycetes</taxon>
        <taxon>Hypocreomycetidae</taxon>
        <taxon>Glomerellales</taxon>
        <taxon>Glomerellaceae</taxon>
        <taxon>Colletotrichum</taxon>
        <taxon>Colletotrichum orbiculare species complex</taxon>
    </lineage>
</organism>
<feature type="chain" id="PRO_5019796626" description="Cyanovirin-N domain-containing protein" evidence="1">
    <location>
        <begin position="21"/>
        <end position="168"/>
    </location>
</feature>
<evidence type="ECO:0000313" key="3">
    <source>
        <dbReference type="Proteomes" id="UP000014480"/>
    </source>
</evidence>
<dbReference type="Proteomes" id="UP000014480">
    <property type="component" value="Unassembled WGS sequence"/>
</dbReference>
<protein>
    <recommendedName>
        <fullName evidence="4">Cyanovirin-N domain-containing protein</fullName>
    </recommendedName>
</protein>